<accession>A0A0U1L1U3</accession>
<dbReference type="EMBL" id="CTRP01000014">
    <property type="protein sequence ID" value="CQR73647.1"/>
    <property type="molecule type" value="Genomic_DNA"/>
</dbReference>
<organism evidence="4 5">
    <name type="scientific">Sporomusa ovata</name>
    <dbReference type="NCBI Taxonomy" id="2378"/>
    <lineage>
        <taxon>Bacteria</taxon>
        <taxon>Bacillati</taxon>
        <taxon>Bacillota</taxon>
        <taxon>Negativicutes</taxon>
        <taxon>Selenomonadales</taxon>
        <taxon>Sporomusaceae</taxon>
        <taxon>Sporomusa</taxon>
    </lineage>
</organism>
<dbReference type="Gene3D" id="3.30.390.10">
    <property type="entry name" value="Enolase-like, N-terminal domain"/>
    <property type="match status" value="1"/>
</dbReference>
<dbReference type="InterPro" id="IPR034593">
    <property type="entry name" value="DgoD-like"/>
</dbReference>
<evidence type="ECO:0000256" key="1">
    <source>
        <dbReference type="ARBA" id="ARBA00022723"/>
    </source>
</evidence>
<sequence length="396" mass="43368">MKITSVDIIDVANEFSSATSKWRPVVVKINTDEGITGFGEVGLAYGVGASAGFGMAKDLAKIIIGMDPMKNEAIWDKMQKKTFWGQGGGTVVTAGMSGIDIALWDIKGKMLNTPVYQLLGGKTRDKIRAYASQLQFGWGKGTDKAMLVEPQQYAEAALAAVDEGYDSIKIDVLAMDDKANWNQHNLNGVLSNRTLRLGYNRLKAVREAVGPDVDIIVEMHAFTDTTAAIQFGKMIEELGVYYFEEPVMPLNPKQMKKVADNVAIPIAAGERIYTRWGYSPFFEDGSIDVIQPDICTCGGLTEVKKICDMAHTYDVTVQIHVCGGPISTAAALQMEAAIPNFMIHELHRYALLEANTTSCKYNYLPKDGMYDVPDLPGIGQELTEDTIKLSIVETVK</sequence>
<dbReference type="InterPro" id="IPR029065">
    <property type="entry name" value="Enolase_C-like"/>
</dbReference>
<dbReference type="SFLD" id="SFLDG00179">
    <property type="entry name" value="mandelate_racemase"/>
    <property type="match status" value="1"/>
</dbReference>
<reference evidence="5" key="1">
    <citation type="submission" date="2015-03" db="EMBL/GenBank/DDBJ databases">
        <authorList>
            <person name="Nijsse Bart"/>
        </authorList>
    </citation>
    <scope>NUCLEOTIDE SEQUENCE [LARGE SCALE GENOMIC DNA]</scope>
</reference>
<dbReference type="SFLD" id="SFLDS00001">
    <property type="entry name" value="Enolase"/>
    <property type="match status" value="1"/>
</dbReference>
<dbReference type="PANTHER" id="PTHR48080">
    <property type="entry name" value="D-GALACTONATE DEHYDRATASE-RELATED"/>
    <property type="match status" value="1"/>
</dbReference>
<dbReference type="InterPro" id="IPR013341">
    <property type="entry name" value="Mandelate_racemase_N_dom"/>
</dbReference>
<dbReference type="RefSeq" id="WP_021170919.1">
    <property type="nucleotide sequence ID" value="NZ_CTRP01000014.1"/>
</dbReference>
<dbReference type="CDD" id="cd03316">
    <property type="entry name" value="MR_like"/>
    <property type="match status" value="1"/>
</dbReference>
<dbReference type="Proteomes" id="UP000049855">
    <property type="component" value="Unassembled WGS sequence"/>
</dbReference>
<feature type="domain" description="Mandelate racemase/muconate lactonizing enzyme C-terminal" evidence="3">
    <location>
        <begin position="150"/>
        <end position="265"/>
    </location>
</feature>
<evidence type="ECO:0000313" key="4">
    <source>
        <dbReference type="EMBL" id="CQR73647.1"/>
    </source>
</evidence>
<gene>
    <name evidence="4" type="ORF">SpAn4DRAFT_0109</name>
</gene>
<evidence type="ECO:0000256" key="2">
    <source>
        <dbReference type="ARBA" id="ARBA00023239"/>
    </source>
</evidence>
<protein>
    <submittedName>
        <fullName evidence="4">Putative mandelate racemase STM3833</fullName>
    </submittedName>
</protein>
<keyword evidence="5" id="KW-1185">Reference proteome</keyword>
<dbReference type="PANTHER" id="PTHR48080:SF2">
    <property type="entry name" value="D-GALACTONATE DEHYDRATASE"/>
    <property type="match status" value="1"/>
</dbReference>
<dbReference type="InterPro" id="IPR029017">
    <property type="entry name" value="Enolase-like_N"/>
</dbReference>
<dbReference type="GO" id="GO:0046872">
    <property type="term" value="F:metal ion binding"/>
    <property type="evidence" value="ECO:0007669"/>
    <property type="project" value="UniProtKB-KW"/>
</dbReference>
<keyword evidence="2" id="KW-0456">Lyase</keyword>
<name>A0A0U1L1U3_9FIRM</name>
<dbReference type="Pfam" id="PF13378">
    <property type="entry name" value="MR_MLE_C"/>
    <property type="match status" value="1"/>
</dbReference>
<dbReference type="InterPro" id="IPR013342">
    <property type="entry name" value="Mandelate_racemase_C"/>
</dbReference>
<dbReference type="SUPFAM" id="SSF54826">
    <property type="entry name" value="Enolase N-terminal domain-like"/>
    <property type="match status" value="1"/>
</dbReference>
<keyword evidence="1" id="KW-0479">Metal-binding</keyword>
<evidence type="ECO:0000259" key="3">
    <source>
        <dbReference type="SMART" id="SM00922"/>
    </source>
</evidence>
<dbReference type="InterPro" id="IPR036849">
    <property type="entry name" value="Enolase-like_C_sf"/>
</dbReference>
<dbReference type="Pfam" id="PF02746">
    <property type="entry name" value="MR_MLE_N"/>
    <property type="match status" value="1"/>
</dbReference>
<dbReference type="Gene3D" id="3.20.20.120">
    <property type="entry name" value="Enolase-like C-terminal domain"/>
    <property type="match status" value="1"/>
</dbReference>
<dbReference type="AlphaFoldDB" id="A0A0U1L1U3"/>
<evidence type="ECO:0000313" key="5">
    <source>
        <dbReference type="Proteomes" id="UP000049855"/>
    </source>
</evidence>
<dbReference type="SUPFAM" id="SSF51604">
    <property type="entry name" value="Enolase C-terminal domain-like"/>
    <property type="match status" value="1"/>
</dbReference>
<dbReference type="GO" id="GO:0016829">
    <property type="term" value="F:lyase activity"/>
    <property type="evidence" value="ECO:0007669"/>
    <property type="project" value="UniProtKB-KW"/>
</dbReference>
<dbReference type="SMART" id="SM00922">
    <property type="entry name" value="MR_MLE"/>
    <property type="match status" value="1"/>
</dbReference>
<proteinExistence type="predicted"/>